<gene>
    <name evidence="2" type="ORF">FOZ62_023302</name>
    <name evidence="1" type="ORF">FOZ63_024240</name>
</gene>
<sequence length="114" mass="12957">IPERDDSSFKRTYYSPLPDDLQWLKNGKKRSAALIGSVPQEMYSDYGSDKDPIDLELEDANKVSCSADDLIDSSFEKAYLYYLVLILSRGDVRVYFGFVTRLNSRSKPGFTKAP</sequence>
<evidence type="ECO:0000313" key="4">
    <source>
        <dbReference type="Proteomes" id="UP000574390"/>
    </source>
</evidence>
<accession>A0A7J6TG44</accession>
<evidence type="ECO:0000313" key="1">
    <source>
        <dbReference type="EMBL" id="KAF4693480.1"/>
    </source>
</evidence>
<dbReference type="Proteomes" id="UP000574390">
    <property type="component" value="Unassembled WGS sequence"/>
</dbReference>
<dbReference type="EMBL" id="JABANM010007538">
    <property type="protein sequence ID" value="KAF4744093.1"/>
    <property type="molecule type" value="Genomic_DNA"/>
</dbReference>
<evidence type="ECO:0000313" key="2">
    <source>
        <dbReference type="EMBL" id="KAF4744093.1"/>
    </source>
</evidence>
<feature type="non-terminal residue" evidence="2">
    <location>
        <position position="114"/>
    </location>
</feature>
<dbReference type="Proteomes" id="UP000553632">
    <property type="component" value="Unassembled WGS sequence"/>
</dbReference>
<reference evidence="3 4" key="1">
    <citation type="submission" date="2020-04" db="EMBL/GenBank/DDBJ databases">
        <title>Perkinsus olseni comparative genomics.</title>
        <authorList>
            <person name="Bogema D.R."/>
        </authorList>
    </citation>
    <scope>NUCLEOTIDE SEQUENCE [LARGE SCALE GENOMIC DNA]</scope>
    <source>
        <strain evidence="2">ATCC PRA-205</strain>
        <strain evidence="1 3">ATCC PRA-207</strain>
    </source>
</reference>
<name>A0A7J6TG44_PEROL</name>
<proteinExistence type="predicted"/>
<keyword evidence="3" id="KW-1185">Reference proteome</keyword>
<comment type="caution">
    <text evidence="2">The sequence shown here is derived from an EMBL/GenBank/DDBJ whole genome shotgun (WGS) entry which is preliminary data.</text>
</comment>
<organism evidence="2 4">
    <name type="scientific">Perkinsus olseni</name>
    <name type="common">Perkinsus atlanticus</name>
    <dbReference type="NCBI Taxonomy" id="32597"/>
    <lineage>
        <taxon>Eukaryota</taxon>
        <taxon>Sar</taxon>
        <taxon>Alveolata</taxon>
        <taxon>Perkinsozoa</taxon>
        <taxon>Perkinsea</taxon>
        <taxon>Perkinsida</taxon>
        <taxon>Perkinsidae</taxon>
        <taxon>Perkinsus</taxon>
    </lineage>
</organism>
<dbReference type="AlphaFoldDB" id="A0A7J6TG44"/>
<evidence type="ECO:0000313" key="3">
    <source>
        <dbReference type="Proteomes" id="UP000553632"/>
    </source>
</evidence>
<protein>
    <submittedName>
        <fullName evidence="2">Uncharacterized protein</fullName>
    </submittedName>
</protein>
<dbReference type="EMBL" id="JABANO010039373">
    <property type="protein sequence ID" value="KAF4693480.1"/>
    <property type="molecule type" value="Genomic_DNA"/>
</dbReference>